<dbReference type="GO" id="GO:0043758">
    <property type="term" value="F:acetate-CoA ligase (ADP-forming) activity"/>
    <property type="evidence" value="ECO:0007669"/>
    <property type="project" value="InterPro"/>
</dbReference>
<dbReference type="Pfam" id="PF13549">
    <property type="entry name" value="ATP-grasp_5"/>
    <property type="match status" value="1"/>
</dbReference>
<dbReference type="InterPro" id="IPR013815">
    <property type="entry name" value="ATP_grasp_subdomain_1"/>
</dbReference>
<organism evidence="7 8">
    <name type="scientific">Pseudodesulfovibrio mercurii</name>
    <dbReference type="NCBI Taxonomy" id="641491"/>
    <lineage>
        <taxon>Bacteria</taxon>
        <taxon>Pseudomonadati</taxon>
        <taxon>Thermodesulfobacteriota</taxon>
        <taxon>Desulfovibrionia</taxon>
        <taxon>Desulfovibrionales</taxon>
        <taxon>Desulfovibrionaceae</taxon>
    </lineage>
</organism>
<keyword evidence="2 5" id="KW-0547">Nucleotide-binding</keyword>
<dbReference type="HOGENOM" id="CLU_007415_3_1_7"/>
<keyword evidence="3 5" id="KW-0067">ATP-binding</keyword>
<dbReference type="PANTHER" id="PTHR43334">
    <property type="entry name" value="ACETATE--COA LIGASE [ADP-FORMING]"/>
    <property type="match status" value="1"/>
</dbReference>
<dbReference type="OrthoDB" id="9807426at2"/>
<dbReference type="KEGG" id="ddn:DND132_3163"/>
<dbReference type="SMART" id="SM00881">
    <property type="entry name" value="CoA_binding"/>
    <property type="match status" value="1"/>
</dbReference>
<evidence type="ECO:0000256" key="3">
    <source>
        <dbReference type="ARBA" id="ARBA00022840"/>
    </source>
</evidence>
<feature type="domain" description="ATP-grasp" evidence="6">
    <location>
        <begin position="493"/>
        <end position="529"/>
    </location>
</feature>
<dbReference type="Gene3D" id="3.40.50.261">
    <property type="entry name" value="Succinyl-CoA synthetase domains"/>
    <property type="match status" value="2"/>
</dbReference>
<dbReference type="Gene3D" id="3.30.470.20">
    <property type="entry name" value="ATP-grasp fold, B domain"/>
    <property type="match status" value="1"/>
</dbReference>
<gene>
    <name evidence="7" type="ORF">DND132_3163</name>
</gene>
<keyword evidence="8" id="KW-1185">Reference proteome</keyword>
<dbReference type="InterPro" id="IPR036291">
    <property type="entry name" value="NAD(P)-bd_dom_sf"/>
</dbReference>
<reference evidence="7 8" key="1">
    <citation type="journal article" date="2011" name="J. Bacteriol.">
        <title>Genome sequence of the mercury-methylating strain Desulfovibrio desulfuricans ND132.</title>
        <authorList>
            <person name="Brown S.D."/>
            <person name="Gilmour C.C."/>
            <person name="Kucken A.M."/>
            <person name="Wall J.D."/>
            <person name="Elias D.A."/>
            <person name="Brandt C.C."/>
            <person name="Podar M."/>
            <person name="Chertkov O."/>
            <person name="Held B."/>
            <person name="Bruce D.C."/>
            <person name="Detter J.C."/>
            <person name="Tapia R."/>
            <person name="Han C.S."/>
            <person name="Goodwin L.A."/>
            <person name="Cheng J.F."/>
            <person name="Pitluck S."/>
            <person name="Woyke T."/>
            <person name="Mikhailova N."/>
            <person name="Ivanova N.N."/>
            <person name="Han J."/>
            <person name="Lucas S."/>
            <person name="Lapidus A.L."/>
            <person name="Land M.L."/>
            <person name="Hauser L.J."/>
            <person name="Palumbo A.V."/>
        </authorList>
    </citation>
    <scope>NUCLEOTIDE SEQUENCE [LARGE SCALE GENOMIC DNA]</scope>
    <source>
        <strain evidence="7 8">ND132</strain>
    </source>
</reference>
<dbReference type="InterPro" id="IPR003781">
    <property type="entry name" value="CoA-bd"/>
</dbReference>
<evidence type="ECO:0000256" key="5">
    <source>
        <dbReference type="PROSITE-ProRule" id="PRU00409"/>
    </source>
</evidence>
<evidence type="ECO:0000313" key="8">
    <source>
        <dbReference type="Proteomes" id="UP000007845"/>
    </source>
</evidence>
<dbReference type="AlphaFoldDB" id="F0JKB7"/>
<dbReference type="InterPro" id="IPR011761">
    <property type="entry name" value="ATP-grasp"/>
</dbReference>
<dbReference type="Pfam" id="PF13380">
    <property type="entry name" value="CoA_binding_2"/>
    <property type="match status" value="1"/>
</dbReference>
<evidence type="ECO:0000313" key="7">
    <source>
        <dbReference type="EMBL" id="EGB16366.1"/>
    </source>
</evidence>
<dbReference type="InterPro" id="IPR032875">
    <property type="entry name" value="Succ_CoA_lig_flav_dom"/>
</dbReference>
<dbReference type="FunFam" id="3.30.1490.20:FF:000020">
    <property type="entry name" value="Protein lysine acetyltransferase"/>
    <property type="match status" value="1"/>
</dbReference>
<dbReference type="InterPro" id="IPR051538">
    <property type="entry name" value="Acyl-CoA_Synth/Transferase"/>
</dbReference>
<name>F0JKB7_9BACT</name>
<dbReference type="Proteomes" id="UP000007845">
    <property type="component" value="Chromosome"/>
</dbReference>
<evidence type="ECO:0000256" key="1">
    <source>
        <dbReference type="ARBA" id="ARBA00022598"/>
    </source>
</evidence>
<dbReference type="PANTHER" id="PTHR43334:SF1">
    <property type="entry name" value="3-HYDROXYPROPIONATE--COA LIGASE [ADP-FORMING]"/>
    <property type="match status" value="1"/>
</dbReference>
<dbReference type="STRING" id="641491.DND132_3163"/>
<evidence type="ECO:0000259" key="6">
    <source>
        <dbReference type="PROSITE" id="PS50975"/>
    </source>
</evidence>
<protein>
    <submittedName>
        <fullName evidence="7">CoA-binding domain protein</fullName>
    </submittedName>
</protein>
<accession>F0JKB7</accession>
<dbReference type="SUPFAM" id="SSF52210">
    <property type="entry name" value="Succinyl-CoA synthetase domains"/>
    <property type="match status" value="2"/>
</dbReference>
<dbReference type="SUPFAM" id="SSF56059">
    <property type="entry name" value="Glutathione synthetase ATP-binding domain-like"/>
    <property type="match status" value="1"/>
</dbReference>
<dbReference type="GO" id="GO:0046872">
    <property type="term" value="F:metal ion binding"/>
    <property type="evidence" value="ECO:0007669"/>
    <property type="project" value="InterPro"/>
</dbReference>
<dbReference type="PROSITE" id="PS50975">
    <property type="entry name" value="ATP_GRASP"/>
    <property type="match status" value="1"/>
</dbReference>
<dbReference type="GO" id="GO:0005524">
    <property type="term" value="F:ATP binding"/>
    <property type="evidence" value="ECO:0007669"/>
    <property type="project" value="UniProtKB-UniRule"/>
</dbReference>
<proteinExistence type="inferred from homology"/>
<dbReference type="Gene3D" id="3.30.1490.20">
    <property type="entry name" value="ATP-grasp fold, A domain"/>
    <property type="match status" value="1"/>
</dbReference>
<dbReference type="Gene3D" id="3.40.50.720">
    <property type="entry name" value="NAD(P)-binding Rossmann-like Domain"/>
    <property type="match status" value="1"/>
</dbReference>
<dbReference type="Pfam" id="PF13607">
    <property type="entry name" value="Succ_CoA_lig"/>
    <property type="match status" value="1"/>
</dbReference>
<dbReference type="SMR" id="F0JKB7"/>
<dbReference type="Pfam" id="PF19045">
    <property type="entry name" value="Ligase_CoA_2"/>
    <property type="match status" value="1"/>
</dbReference>
<dbReference type="SUPFAM" id="SSF51735">
    <property type="entry name" value="NAD(P)-binding Rossmann-fold domains"/>
    <property type="match status" value="1"/>
</dbReference>
<evidence type="ECO:0000256" key="2">
    <source>
        <dbReference type="ARBA" id="ARBA00022741"/>
    </source>
</evidence>
<dbReference type="InterPro" id="IPR016102">
    <property type="entry name" value="Succinyl-CoA_synth-like"/>
</dbReference>
<dbReference type="eggNOG" id="COG1042">
    <property type="taxonomic scope" value="Bacteria"/>
</dbReference>
<sequence>MTLKDNLDAFFHPDAVAVIGASATPGKVGHTVVTNMLSAGYTGKLLPVNPKGGVIEGLPVITDIGDLPRGLDLAVISVPPKAVIESVRRLGEIGTKSAIVITAGFKEASKEGYDLEQELKALCEEYRISLLGPNCLGMINGAAGVNASFAAGLPGLGSIAFFSQSGALCVAILDWAMGANIGFSKFVSLGNKAVLDEADMLDYLNRDEATRVILGYIENVEHGEAFLREARRASLNKPVIMIKAGTTAAGAKAASSHTGAIAGSDQSYTAAFHQSGVIRVGDVATLFNLAQAFSSQPLPKGPNLAVITNAGGPGILAADAADRSRLSMAELSPRTIEKLQDFLPSYAAFYNPVDIVADADARRYRQTLEVIGEDPMVHAILVLLTPTASVEIDKAAEAVIRTARKWAKPVFACFMGKTKVAGARRMLMEAGVPCYAFPEPAVHSIEAMYQYYLWKNRPEPEYAEVERDMAAVRAVIDDHLRRRQPEVVEFEAQQVLRAYGLPTPRTKLARTSDEAVAAAEEIGYPVVLKIASPDISHKTDVGGVAVNLLNAREVMETFKEITARAQRMRRDAYIAGCLVQEMAPPGVREVIIGFKRDEQFGPMLMFGLGGVYVEIMKDISFKLAPLSRQDAFEIVREIKSYMLLKGLKGDKPVNLAALERIIMVMSRLAQDLPEVLEAEFNPVLVNNERAMVADVRMTLSV</sequence>
<dbReference type="InterPro" id="IPR043938">
    <property type="entry name" value="Ligase_CoA_dom"/>
</dbReference>
<dbReference type="RefSeq" id="WP_014323790.1">
    <property type="nucleotide sequence ID" value="NC_016803.1"/>
</dbReference>
<keyword evidence="1" id="KW-0436">Ligase</keyword>
<dbReference type="EMBL" id="CP003220">
    <property type="protein sequence ID" value="EGB16366.1"/>
    <property type="molecule type" value="Genomic_DNA"/>
</dbReference>
<evidence type="ECO:0000256" key="4">
    <source>
        <dbReference type="ARBA" id="ARBA00060888"/>
    </source>
</evidence>
<comment type="similarity">
    <text evidence="4">In the N-terminal section; belongs to the acetate CoA ligase alpha subunit family.</text>
</comment>